<keyword evidence="5 6" id="KW-0472">Membrane</keyword>
<sequence>MITSLFKYAPAQVFSALSLFALISIHSRFLAPEEYGLLAILLVFAEGARSVFIQWINSCLLRFYSAMDIDDKSALLSQLTQWLIFFLGISSVVVAALMFAFSIFSFASFIAVYLLLITKSVYLFLIECTRVKEKSSLYRRSVFIQSVFSMSVTFIALSWHADILIAILSLSFSYFTSIVIIGFKVGAYVRLSSVQRQEVISYGLPFMLSGLIGILATRSDRLLIASITNLEQAGVYSVVNNLIMGVMSIVFMIIALPLYPELTKIVGDQHSLYHRHKNYSGLLIALTLPALVGVCLIAPVFIEVFLGELYHDLDLRIWYLISLSAWLINIKWHFLDHGFQFIFKTKWMPVITGFILLTQVTLFIFFVPKYGVFGAASCLAVAFFMGALCSLIIGILLGYRYPWPQDLHKTLISTIVMSITIYYFLDKLNLFIAIIKLLILVSVGFLSYLSTHIVLNGFLIRSHFKIWRR</sequence>
<feature type="transmembrane region" description="Helical" evidence="6">
    <location>
        <begin position="347"/>
        <end position="367"/>
    </location>
</feature>
<evidence type="ECO:0000256" key="2">
    <source>
        <dbReference type="ARBA" id="ARBA00022475"/>
    </source>
</evidence>
<feature type="transmembrane region" description="Helical" evidence="6">
    <location>
        <begin position="238"/>
        <end position="259"/>
    </location>
</feature>
<feature type="transmembrane region" description="Helical" evidence="6">
    <location>
        <begin position="199"/>
        <end position="218"/>
    </location>
</feature>
<dbReference type="InterPro" id="IPR050833">
    <property type="entry name" value="Poly_Biosynth_Transport"/>
</dbReference>
<evidence type="ECO:0000256" key="4">
    <source>
        <dbReference type="ARBA" id="ARBA00022989"/>
    </source>
</evidence>
<proteinExistence type="predicted"/>
<feature type="transmembrane region" description="Helical" evidence="6">
    <location>
        <begin position="317"/>
        <end position="335"/>
    </location>
</feature>
<feature type="transmembrane region" description="Helical" evidence="6">
    <location>
        <begin position="163"/>
        <end position="187"/>
    </location>
</feature>
<comment type="subcellular location">
    <subcellularLocation>
        <location evidence="1">Cell membrane</location>
        <topology evidence="1">Multi-pass membrane protein</topology>
    </subcellularLocation>
</comment>
<keyword evidence="3 6" id="KW-0812">Transmembrane</keyword>
<dbReference type="EMBL" id="JARBFT010000001">
    <property type="protein sequence ID" value="MDE1513399.1"/>
    <property type="molecule type" value="Genomic_DNA"/>
</dbReference>
<feature type="transmembrane region" description="Helical" evidence="6">
    <location>
        <begin position="82"/>
        <end position="100"/>
    </location>
</feature>
<reference evidence="7 8" key="1">
    <citation type="submission" date="2023-02" db="EMBL/GenBank/DDBJ databases">
        <title>Vibrio intestini sp. nov., a close relative of Vibrio cholerae isolated from the intestine of Healthy Culter dabryi.</title>
        <authorList>
            <person name="Wu N."/>
        </authorList>
    </citation>
    <scope>NUCLEOTIDE SEQUENCE [LARGE SCALE GENOMIC DNA]</scope>
    <source>
        <strain evidence="7 8">DSL-7</strain>
    </source>
</reference>
<accession>A0ABT5UVD0</accession>
<evidence type="ECO:0000313" key="8">
    <source>
        <dbReference type="Proteomes" id="UP001216189"/>
    </source>
</evidence>
<evidence type="ECO:0000313" key="7">
    <source>
        <dbReference type="EMBL" id="MDE1513399.1"/>
    </source>
</evidence>
<evidence type="ECO:0000256" key="3">
    <source>
        <dbReference type="ARBA" id="ARBA00022692"/>
    </source>
</evidence>
<dbReference type="PANTHER" id="PTHR30250">
    <property type="entry name" value="PST FAMILY PREDICTED COLANIC ACID TRANSPORTER"/>
    <property type="match status" value="1"/>
</dbReference>
<feature type="transmembrane region" description="Helical" evidence="6">
    <location>
        <begin position="37"/>
        <end position="61"/>
    </location>
</feature>
<feature type="transmembrane region" description="Helical" evidence="6">
    <location>
        <begin position="279"/>
        <end position="302"/>
    </location>
</feature>
<keyword evidence="2" id="KW-1003">Cell membrane</keyword>
<keyword evidence="4 6" id="KW-1133">Transmembrane helix</keyword>
<feature type="transmembrane region" description="Helical" evidence="6">
    <location>
        <begin position="373"/>
        <end position="399"/>
    </location>
</feature>
<feature type="transmembrane region" description="Helical" evidence="6">
    <location>
        <begin position="137"/>
        <end position="157"/>
    </location>
</feature>
<keyword evidence="8" id="KW-1185">Reference proteome</keyword>
<dbReference type="Pfam" id="PF13440">
    <property type="entry name" value="Polysacc_synt_3"/>
    <property type="match status" value="1"/>
</dbReference>
<feature type="transmembrane region" description="Helical" evidence="6">
    <location>
        <begin position="431"/>
        <end position="459"/>
    </location>
</feature>
<comment type="caution">
    <text evidence="7">The sequence shown here is derived from an EMBL/GenBank/DDBJ whole genome shotgun (WGS) entry which is preliminary data.</text>
</comment>
<organism evidence="7 8">
    <name type="scientific">Vibrio chanodichtyis</name>
    <dbReference type="NCBI Taxonomy" id="3027932"/>
    <lineage>
        <taxon>Bacteria</taxon>
        <taxon>Pseudomonadati</taxon>
        <taxon>Pseudomonadota</taxon>
        <taxon>Gammaproteobacteria</taxon>
        <taxon>Vibrionales</taxon>
        <taxon>Vibrionaceae</taxon>
        <taxon>Vibrio</taxon>
    </lineage>
</organism>
<feature type="transmembrane region" description="Helical" evidence="6">
    <location>
        <begin position="406"/>
        <end position="425"/>
    </location>
</feature>
<protein>
    <submittedName>
        <fullName evidence="7">Oligosaccharide flippase family protein</fullName>
    </submittedName>
</protein>
<dbReference type="Proteomes" id="UP001216189">
    <property type="component" value="Unassembled WGS sequence"/>
</dbReference>
<evidence type="ECO:0000256" key="5">
    <source>
        <dbReference type="ARBA" id="ARBA00023136"/>
    </source>
</evidence>
<gene>
    <name evidence="7" type="ORF">PUN32_00040</name>
</gene>
<dbReference type="RefSeq" id="WP_274721197.1">
    <property type="nucleotide sequence ID" value="NZ_JARBFT010000001.1"/>
</dbReference>
<evidence type="ECO:0000256" key="6">
    <source>
        <dbReference type="SAM" id="Phobius"/>
    </source>
</evidence>
<dbReference type="PANTHER" id="PTHR30250:SF31">
    <property type="entry name" value="INNER MEMBRANE PROTEIN YGHQ"/>
    <property type="match status" value="1"/>
</dbReference>
<evidence type="ECO:0000256" key="1">
    <source>
        <dbReference type="ARBA" id="ARBA00004651"/>
    </source>
</evidence>
<name>A0ABT5UVD0_9VIBR</name>
<feature type="transmembrane region" description="Helical" evidence="6">
    <location>
        <begin position="106"/>
        <end position="125"/>
    </location>
</feature>